<dbReference type="InterPro" id="IPR036047">
    <property type="entry name" value="F-box-like_dom_sf"/>
</dbReference>
<name>A0A022Q896_ERYGU</name>
<dbReference type="SUPFAM" id="SSF81383">
    <property type="entry name" value="F-box domain"/>
    <property type="match status" value="1"/>
</dbReference>
<dbReference type="PANTHER" id="PTHR31672:SF10">
    <property type="entry name" value="F-BOX DOMAIN-CONTAINING PROTEIN"/>
    <property type="match status" value="1"/>
</dbReference>
<proteinExistence type="predicted"/>
<dbReference type="Proteomes" id="UP000030748">
    <property type="component" value="Unassembled WGS sequence"/>
</dbReference>
<dbReference type="PANTHER" id="PTHR31672">
    <property type="entry name" value="BNACNNG10540D PROTEIN"/>
    <property type="match status" value="1"/>
</dbReference>
<dbReference type="STRING" id="4155.A0A022Q896"/>
<dbReference type="EMBL" id="KI632106">
    <property type="protein sequence ID" value="EYU24897.1"/>
    <property type="molecule type" value="Genomic_DNA"/>
</dbReference>
<dbReference type="Gene3D" id="1.20.1280.50">
    <property type="match status" value="1"/>
</dbReference>
<dbReference type="OMA" id="DSCTNDY"/>
<dbReference type="InterPro" id="IPR006527">
    <property type="entry name" value="F-box-assoc_dom_typ1"/>
</dbReference>
<keyword evidence="3" id="KW-1185">Reference proteome</keyword>
<dbReference type="PROSITE" id="PS50181">
    <property type="entry name" value="FBOX"/>
    <property type="match status" value="1"/>
</dbReference>
<evidence type="ECO:0000313" key="2">
    <source>
        <dbReference type="EMBL" id="EYU24897.1"/>
    </source>
</evidence>
<reference evidence="2 3" key="1">
    <citation type="journal article" date="2013" name="Proc. Natl. Acad. Sci. U.S.A.">
        <title>Fine-scale variation in meiotic recombination in Mimulus inferred from population shotgun sequencing.</title>
        <authorList>
            <person name="Hellsten U."/>
            <person name="Wright K.M."/>
            <person name="Jenkins J."/>
            <person name="Shu S."/>
            <person name="Yuan Y."/>
            <person name="Wessler S.R."/>
            <person name="Schmutz J."/>
            <person name="Willis J.H."/>
            <person name="Rokhsar D.S."/>
        </authorList>
    </citation>
    <scope>NUCLEOTIDE SEQUENCE [LARGE SCALE GENOMIC DNA]</scope>
    <source>
        <strain evidence="3">cv. DUN x IM62</strain>
    </source>
</reference>
<dbReference type="PhylomeDB" id="A0A022Q896"/>
<organism evidence="2 3">
    <name type="scientific">Erythranthe guttata</name>
    <name type="common">Yellow monkey flower</name>
    <name type="synonym">Mimulus guttatus</name>
    <dbReference type="NCBI Taxonomy" id="4155"/>
    <lineage>
        <taxon>Eukaryota</taxon>
        <taxon>Viridiplantae</taxon>
        <taxon>Streptophyta</taxon>
        <taxon>Embryophyta</taxon>
        <taxon>Tracheophyta</taxon>
        <taxon>Spermatophyta</taxon>
        <taxon>Magnoliopsida</taxon>
        <taxon>eudicotyledons</taxon>
        <taxon>Gunneridae</taxon>
        <taxon>Pentapetalae</taxon>
        <taxon>asterids</taxon>
        <taxon>lamiids</taxon>
        <taxon>Lamiales</taxon>
        <taxon>Phrymaceae</taxon>
        <taxon>Erythranthe</taxon>
    </lineage>
</organism>
<dbReference type="OrthoDB" id="5314306at2759"/>
<dbReference type="InterPro" id="IPR050796">
    <property type="entry name" value="SCF_F-box_component"/>
</dbReference>
<dbReference type="eggNOG" id="ENOG502QVMN">
    <property type="taxonomic scope" value="Eukaryota"/>
</dbReference>
<dbReference type="NCBIfam" id="TIGR01640">
    <property type="entry name" value="F_box_assoc_1"/>
    <property type="match status" value="1"/>
</dbReference>
<accession>A0A022Q896</accession>
<dbReference type="Pfam" id="PF00646">
    <property type="entry name" value="F-box"/>
    <property type="match status" value="1"/>
</dbReference>
<evidence type="ECO:0000313" key="3">
    <source>
        <dbReference type="Proteomes" id="UP000030748"/>
    </source>
</evidence>
<dbReference type="Pfam" id="PF07734">
    <property type="entry name" value="FBA_1"/>
    <property type="match status" value="1"/>
</dbReference>
<evidence type="ECO:0000259" key="1">
    <source>
        <dbReference type="PROSITE" id="PS50181"/>
    </source>
</evidence>
<dbReference type="KEGG" id="egt:105972106"/>
<gene>
    <name evidence="2" type="ORF">MIMGU_mgv1a027019mg</name>
</gene>
<feature type="domain" description="F-box" evidence="1">
    <location>
        <begin position="1"/>
        <end position="45"/>
    </location>
</feature>
<dbReference type="InterPro" id="IPR001810">
    <property type="entry name" value="F-box_dom"/>
</dbReference>
<protein>
    <recommendedName>
        <fullName evidence="1">F-box domain-containing protein</fullName>
    </recommendedName>
</protein>
<dbReference type="AlphaFoldDB" id="A0A022Q896"/>
<sequence>MSDYFPADLLSEILVKLPVKTLIRFTAVSKSWRSIITSAAFIASHLSTNSENQTLLLTRHGKHSKLDHFSFLKASENGGFGINSSSEIKIPFEFPIEYSRIVGSCDGLVCLSNDMFFRNPSIPSIIIWNPSVRNHIVLPNPTINPIESHHVVLGFGGFGSNAYKVVRLVYVRKIDDVSCLSVPPQVEIFSLDKRRSWRRLIGGVGITLWALKSTHCRAYVNGVVHWLAYKPFDENQPRRCSILAFDIGDEVFGEVMPPDELAKEASASLGIFVIEDSLGIVGSNMVSWNVWVMKEYCVRESWTKLYTIDLLEEITHFVWFWKSGEALLTIRDLGLVVYNPETKETKDPGIYGDPYSFFVDNYVESLVLVRGHG</sequence>
<dbReference type="SMART" id="SM00256">
    <property type="entry name" value="FBOX"/>
    <property type="match status" value="1"/>
</dbReference>
<dbReference type="InterPro" id="IPR017451">
    <property type="entry name" value="F-box-assoc_interact_dom"/>
</dbReference>